<accession>A0A2S7MYW1</accession>
<sequence length="165" mass="19196">MNEQGTEHLVFMPCSISMARSLLLHGNTLREFAPIDIPETFPTIRARAILPLIIEGLELELEPLSWLWYVIDIQKRRMIGELILGKRKYDDHTLQFTFSFDTVDSEIAYTEDSVDWLLCFLAKTKVKYVLTEMKEEAFMAKAMLEQKGFHCFEKGGYIQLVRKIS</sequence>
<keyword evidence="2" id="KW-1185">Reference proteome</keyword>
<dbReference type="OrthoDB" id="452315at2"/>
<dbReference type="AlphaFoldDB" id="A0A2S7MYW1"/>
<dbReference type="RefSeq" id="WP_104849643.1">
    <property type="nucleotide sequence ID" value="NZ_PKOZ01000006.1"/>
</dbReference>
<protein>
    <submittedName>
        <fullName evidence="1">Uncharacterized protein</fullName>
    </submittedName>
</protein>
<comment type="caution">
    <text evidence="1">The sequence shown here is derived from an EMBL/GenBank/DDBJ whole genome shotgun (WGS) entry which is preliminary data.</text>
</comment>
<dbReference type="Proteomes" id="UP000239663">
    <property type="component" value="Unassembled WGS sequence"/>
</dbReference>
<evidence type="ECO:0000313" key="2">
    <source>
        <dbReference type="Proteomes" id="UP000239663"/>
    </source>
</evidence>
<name>A0A2S7MYW1_9BACI</name>
<proteinExistence type="predicted"/>
<organism evidence="1 2">
    <name type="scientific">Pradoshia eiseniae</name>
    <dbReference type="NCBI Taxonomy" id="2064768"/>
    <lineage>
        <taxon>Bacteria</taxon>
        <taxon>Bacillati</taxon>
        <taxon>Bacillota</taxon>
        <taxon>Bacilli</taxon>
        <taxon>Bacillales</taxon>
        <taxon>Bacillaceae</taxon>
        <taxon>Pradoshia</taxon>
    </lineage>
</organism>
<gene>
    <name evidence="1" type="ORF">CYL18_11415</name>
</gene>
<evidence type="ECO:0000313" key="1">
    <source>
        <dbReference type="EMBL" id="PQD94937.1"/>
    </source>
</evidence>
<dbReference type="EMBL" id="PKOZ01000006">
    <property type="protein sequence ID" value="PQD94937.1"/>
    <property type="molecule type" value="Genomic_DNA"/>
</dbReference>
<reference evidence="1 2" key="1">
    <citation type="submission" date="2017-12" db="EMBL/GenBank/DDBJ databases">
        <title>Taxonomic description and draft genome of Pradoshia cofamensis Gen. nov., sp. nov., a thermotolerant bacillale isolated from anterior gut of earthworm Eisenia fetida.</title>
        <authorList>
            <person name="Saha T."/>
            <person name="Chakraborty R."/>
        </authorList>
    </citation>
    <scope>NUCLEOTIDE SEQUENCE [LARGE SCALE GENOMIC DNA]</scope>
    <source>
        <strain evidence="1 2">EAG3</strain>
    </source>
</reference>